<evidence type="ECO:0000313" key="1">
    <source>
        <dbReference type="EMBL" id="ACC43833.1"/>
    </source>
</evidence>
<organism evidence="1 2">
    <name type="scientific">Mycobacterium marinum (strain ATCC BAA-535 / M)</name>
    <dbReference type="NCBI Taxonomy" id="216594"/>
    <lineage>
        <taxon>Bacteria</taxon>
        <taxon>Bacillati</taxon>
        <taxon>Actinomycetota</taxon>
        <taxon>Actinomycetes</taxon>
        <taxon>Mycobacteriales</taxon>
        <taxon>Mycobacteriaceae</taxon>
        <taxon>Mycobacterium</taxon>
        <taxon>Mycobacterium ulcerans group</taxon>
    </lineage>
</organism>
<protein>
    <submittedName>
        <fullName evidence="1">Hypothetical membrane protein</fullName>
    </submittedName>
</protein>
<dbReference type="STRING" id="216594.MMAR_5426"/>
<proteinExistence type="predicted"/>
<keyword evidence="2" id="KW-1185">Reference proteome</keyword>
<dbReference type="Proteomes" id="UP000001190">
    <property type="component" value="Chromosome"/>
</dbReference>
<dbReference type="AlphaFoldDB" id="B2HMR4"/>
<dbReference type="EMBL" id="CP000854">
    <property type="protein sequence ID" value="ACC43833.1"/>
    <property type="molecule type" value="Genomic_DNA"/>
</dbReference>
<dbReference type="HOGENOM" id="CLU_1842915_0_0_11"/>
<evidence type="ECO:0000313" key="2">
    <source>
        <dbReference type="Proteomes" id="UP000001190"/>
    </source>
</evidence>
<reference evidence="1 2" key="1">
    <citation type="journal article" date="2008" name="Genome Res.">
        <title>Insights from the complete genome sequence of Mycobacterium marinum on the evolution of Mycobacterium tuberculosis.</title>
        <authorList>
            <person name="Stinear T.P."/>
            <person name="Seemann T."/>
            <person name="Harrison P.F."/>
            <person name="Jenkin G.A."/>
            <person name="Davies J.K."/>
            <person name="Johnson P.D."/>
            <person name="Abdellah Z."/>
            <person name="Arrowsmith C."/>
            <person name="Chillingworth T."/>
            <person name="Churcher C."/>
            <person name="Clarke K."/>
            <person name="Cronin A."/>
            <person name="Davis P."/>
            <person name="Goodhead I."/>
            <person name="Holroyd N."/>
            <person name="Jagels K."/>
            <person name="Lord A."/>
            <person name="Moule S."/>
            <person name="Mungall K."/>
            <person name="Norbertczak H."/>
            <person name="Quail M.A."/>
            <person name="Rabbinowitsch E."/>
            <person name="Walker D."/>
            <person name="White B."/>
            <person name="Whitehead S."/>
            <person name="Small P.L."/>
            <person name="Brosch R."/>
            <person name="Ramakrishnan L."/>
            <person name="Fischbach M.A."/>
            <person name="Parkhill J."/>
            <person name="Cole S.T."/>
        </authorList>
    </citation>
    <scope>NUCLEOTIDE SEQUENCE [LARGE SCALE GENOMIC DNA]</scope>
    <source>
        <strain evidence="2">ATCC BAA-535 / M</strain>
    </source>
</reference>
<name>B2HMR4_MYCMM</name>
<sequence>MLPQEAVGGPVFGCWLMSFCSDPSLDQSPYSHRVHAMDVPFGFTLCRLVRLLLWLSVIPVIECSLGGSRRRVAPGAKAVIVVVCGEGIGQAMVAIWLGSPAGMDGRDMRNLLLNAPAMIAGEFTGSRTKFTYQFFRITF</sequence>
<accession>B2HMR4</accession>
<gene>
    <name evidence="1" type="ordered locus">MMAR_5426</name>
</gene>
<dbReference type="KEGG" id="mmi:MMAR_5426"/>